<feature type="transmembrane region" description="Helical" evidence="8">
    <location>
        <begin position="262"/>
        <end position="282"/>
    </location>
</feature>
<name>A0A1M7ZI39_9BACT</name>
<evidence type="ECO:0000256" key="4">
    <source>
        <dbReference type="ARBA" id="ARBA00022692"/>
    </source>
</evidence>
<feature type="transmembrane region" description="Helical" evidence="8">
    <location>
        <begin position="138"/>
        <end position="156"/>
    </location>
</feature>
<dbReference type="GO" id="GO:0016780">
    <property type="term" value="F:phosphotransferase activity, for other substituted phosphate groups"/>
    <property type="evidence" value="ECO:0007669"/>
    <property type="project" value="InterPro"/>
</dbReference>
<dbReference type="OrthoDB" id="9783652at2"/>
<evidence type="ECO:0000256" key="5">
    <source>
        <dbReference type="ARBA" id="ARBA00022989"/>
    </source>
</evidence>
<keyword evidence="3 9" id="KW-0808">Transferase</keyword>
<dbReference type="EMBL" id="FRXN01000005">
    <property type="protein sequence ID" value="SHO64499.1"/>
    <property type="molecule type" value="Genomic_DNA"/>
</dbReference>
<dbReference type="InterPro" id="IPR000715">
    <property type="entry name" value="Glycosyl_transferase_4"/>
</dbReference>
<sequence length="319" mass="37239">MILTQLNIFLILLLVALVYLKLARKFGIIDVPNQRSSHRDSTVRGGGILIPAAVILWWLVYDYQHTWMVIGLLWISSISFLDDIYELSKKLRFSVQIIALAMCFYDLELFDHFSFYTWPIFFFIALGIINAVNFMDGINGISGLYGIVFFGTILVLDVKVQFIDPAMIHYVLMALSVFLFFNLRKKALMFAGDIGSISMAYMMIFLMTKWYIATQSWTIILLLMVYGLDVFLTMIQRFRRGERILEPHRSHLYQRLVNEKKIPHILIAIIYAFLQAIINYFLFISQENNLPEPFYAALVLIVFGLCYYPIKYQVEKNYI</sequence>
<feature type="binding site" evidence="7">
    <location>
        <position position="133"/>
    </location>
    <ligand>
        <name>Mg(2+)</name>
        <dbReference type="ChEBI" id="CHEBI:18420"/>
    </ligand>
</feature>
<accession>A0A1M7ZI39</accession>
<dbReference type="RefSeq" id="WP_073573088.1">
    <property type="nucleotide sequence ID" value="NZ_FRXN01000005.1"/>
</dbReference>
<feature type="transmembrane region" description="Helical" evidence="8">
    <location>
        <begin position="188"/>
        <end position="211"/>
    </location>
</feature>
<feature type="transmembrane region" description="Helical" evidence="8">
    <location>
        <begin position="91"/>
        <end position="107"/>
    </location>
</feature>
<keyword evidence="7" id="KW-0479">Metal-binding</keyword>
<organism evidence="9 10">
    <name type="scientific">Algoriphagus zhangzhouensis</name>
    <dbReference type="NCBI Taxonomy" id="1073327"/>
    <lineage>
        <taxon>Bacteria</taxon>
        <taxon>Pseudomonadati</taxon>
        <taxon>Bacteroidota</taxon>
        <taxon>Cytophagia</taxon>
        <taxon>Cytophagales</taxon>
        <taxon>Cyclobacteriaceae</taxon>
        <taxon>Algoriphagus</taxon>
    </lineage>
</organism>
<keyword evidence="4 8" id="KW-0812">Transmembrane</keyword>
<dbReference type="Pfam" id="PF00953">
    <property type="entry name" value="Glycos_transf_4"/>
    <property type="match status" value="1"/>
</dbReference>
<proteinExistence type="predicted"/>
<dbReference type="GO" id="GO:0071555">
    <property type="term" value="P:cell wall organization"/>
    <property type="evidence" value="ECO:0007669"/>
    <property type="project" value="TreeGrafter"/>
</dbReference>
<keyword evidence="10" id="KW-1185">Reference proteome</keyword>
<feature type="transmembrane region" description="Helical" evidence="8">
    <location>
        <begin position="294"/>
        <end position="310"/>
    </location>
</feature>
<protein>
    <submittedName>
        <fullName evidence="9">UDP-N-acetylmuramyl pentapeptide phosphotransferase/UDP-N-acetylglucosamine-1-phosphate transferase</fullName>
    </submittedName>
</protein>
<evidence type="ECO:0000313" key="10">
    <source>
        <dbReference type="Proteomes" id="UP000184609"/>
    </source>
</evidence>
<evidence type="ECO:0000256" key="6">
    <source>
        <dbReference type="ARBA" id="ARBA00023136"/>
    </source>
</evidence>
<feature type="transmembrane region" description="Helical" evidence="8">
    <location>
        <begin position="217"/>
        <end position="235"/>
    </location>
</feature>
<comment type="cofactor">
    <cofactor evidence="7">
        <name>Mg(2+)</name>
        <dbReference type="ChEBI" id="CHEBI:18420"/>
    </cofactor>
</comment>
<dbReference type="GO" id="GO:0005886">
    <property type="term" value="C:plasma membrane"/>
    <property type="evidence" value="ECO:0007669"/>
    <property type="project" value="UniProtKB-SubCell"/>
</dbReference>
<feature type="binding site" evidence="7">
    <location>
        <position position="193"/>
    </location>
    <ligand>
        <name>Mg(2+)</name>
        <dbReference type="ChEBI" id="CHEBI:18420"/>
    </ligand>
</feature>
<dbReference type="GO" id="GO:0046872">
    <property type="term" value="F:metal ion binding"/>
    <property type="evidence" value="ECO:0007669"/>
    <property type="project" value="UniProtKB-KW"/>
</dbReference>
<evidence type="ECO:0000313" key="9">
    <source>
        <dbReference type="EMBL" id="SHO64499.1"/>
    </source>
</evidence>
<feature type="transmembrane region" description="Helical" evidence="8">
    <location>
        <begin position="113"/>
        <end position="131"/>
    </location>
</feature>
<keyword evidence="2" id="KW-1003">Cell membrane</keyword>
<dbReference type="STRING" id="1073327.SAMN04488108_3491"/>
<keyword evidence="5 8" id="KW-1133">Transmembrane helix</keyword>
<dbReference type="GO" id="GO:0009103">
    <property type="term" value="P:lipopolysaccharide biosynthetic process"/>
    <property type="evidence" value="ECO:0007669"/>
    <property type="project" value="TreeGrafter"/>
</dbReference>
<feature type="transmembrane region" description="Helical" evidence="8">
    <location>
        <begin position="6"/>
        <end position="22"/>
    </location>
</feature>
<feature type="transmembrane region" description="Helical" evidence="8">
    <location>
        <begin position="66"/>
        <end position="84"/>
    </location>
</feature>
<keyword evidence="7" id="KW-0460">Magnesium</keyword>
<feature type="transmembrane region" description="Helical" evidence="8">
    <location>
        <begin position="43"/>
        <end position="60"/>
    </location>
</feature>
<feature type="transmembrane region" description="Helical" evidence="8">
    <location>
        <begin position="162"/>
        <end position="181"/>
    </location>
</feature>
<reference evidence="10" key="1">
    <citation type="submission" date="2016-12" db="EMBL/GenBank/DDBJ databases">
        <authorList>
            <person name="Varghese N."/>
            <person name="Submissions S."/>
        </authorList>
    </citation>
    <scope>NUCLEOTIDE SEQUENCE [LARGE SCALE GENOMIC DNA]</scope>
    <source>
        <strain evidence="10">DSM 25035</strain>
    </source>
</reference>
<gene>
    <name evidence="9" type="ORF">SAMN04488108_3491</name>
</gene>
<evidence type="ECO:0000256" key="2">
    <source>
        <dbReference type="ARBA" id="ARBA00022475"/>
    </source>
</evidence>
<evidence type="ECO:0000256" key="1">
    <source>
        <dbReference type="ARBA" id="ARBA00004651"/>
    </source>
</evidence>
<dbReference type="Proteomes" id="UP000184609">
    <property type="component" value="Unassembled WGS sequence"/>
</dbReference>
<dbReference type="PANTHER" id="PTHR22926">
    <property type="entry name" value="PHOSPHO-N-ACETYLMURAMOYL-PENTAPEPTIDE-TRANSFERASE"/>
    <property type="match status" value="1"/>
</dbReference>
<comment type="subcellular location">
    <subcellularLocation>
        <location evidence="1">Cell membrane</location>
        <topology evidence="1">Multi-pass membrane protein</topology>
    </subcellularLocation>
</comment>
<evidence type="ECO:0000256" key="7">
    <source>
        <dbReference type="PIRSR" id="PIRSR600715-1"/>
    </source>
</evidence>
<dbReference type="CDD" id="cd06854">
    <property type="entry name" value="GT_WbpL_WbcO_like"/>
    <property type="match status" value="1"/>
</dbReference>
<dbReference type="PANTHER" id="PTHR22926:SF3">
    <property type="entry name" value="UNDECAPRENYL-PHOSPHATE ALPHA-N-ACETYLGLUCOSAMINYL 1-PHOSPHATE TRANSFERASE"/>
    <property type="match status" value="1"/>
</dbReference>
<dbReference type="GO" id="GO:0044038">
    <property type="term" value="P:cell wall macromolecule biosynthetic process"/>
    <property type="evidence" value="ECO:0007669"/>
    <property type="project" value="TreeGrafter"/>
</dbReference>
<dbReference type="AlphaFoldDB" id="A0A1M7ZI39"/>
<evidence type="ECO:0000256" key="3">
    <source>
        <dbReference type="ARBA" id="ARBA00022679"/>
    </source>
</evidence>
<evidence type="ECO:0000256" key="8">
    <source>
        <dbReference type="SAM" id="Phobius"/>
    </source>
</evidence>
<keyword evidence="6 8" id="KW-0472">Membrane</keyword>